<dbReference type="EMBL" id="JBAMIC010000012">
    <property type="protein sequence ID" value="KAK7098756.1"/>
    <property type="molecule type" value="Genomic_DNA"/>
</dbReference>
<dbReference type="FunFam" id="3.40.50.2020:FF:000025">
    <property type="entry name" value="Uridine monophosphate synthetase"/>
    <property type="match status" value="1"/>
</dbReference>
<evidence type="ECO:0000256" key="19">
    <source>
        <dbReference type="PIRSR" id="PIRSR614732-2"/>
    </source>
</evidence>
<dbReference type="SUPFAM" id="SSF51366">
    <property type="entry name" value="Ribulose-phoshate binding barrel"/>
    <property type="match status" value="1"/>
</dbReference>
<dbReference type="AlphaFoldDB" id="A0AAN9B3S9"/>
<feature type="active site" description="For OMPdecase activity" evidence="18">
    <location>
        <position position="323"/>
    </location>
</feature>
<evidence type="ECO:0000256" key="5">
    <source>
        <dbReference type="ARBA" id="ARBA00011971"/>
    </source>
</evidence>
<dbReference type="CDD" id="cd04725">
    <property type="entry name" value="OMP_decarboxylase_like"/>
    <property type="match status" value="1"/>
</dbReference>
<dbReference type="PROSITE" id="PS00156">
    <property type="entry name" value="OMPDECASE"/>
    <property type="match status" value="1"/>
</dbReference>
<keyword evidence="9" id="KW-0808">Transferase</keyword>
<dbReference type="InterPro" id="IPR004467">
    <property type="entry name" value="Or_phspho_trans_dom"/>
</dbReference>
<evidence type="ECO:0000256" key="10">
    <source>
        <dbReference type="ARBA" id="ARBA00022793"/>
    </source>
</evidence>
<dbReference type="GO" id="GO:0044205">
    <property type="term" value="P:'de novo' UMP biosynthetic process"/>
    <property type="evidence" value="ECO:0007669"/>
    <property type="project" value="InterPro"/>
</dbReference>
<comment type="caution">
    <text evidence="21">The sequence shown here is derived from an EMBL/GenBank/DDBJ whole genome shotgun (WGS) entry which is preliminary data.</text>
</comment>
<feature type="domain" description="Orotidine 5'-phosphate decarboxylase" evidence="20">
    <location>
        <begin position="262"/>
        <end position="475"/>
    </location>
</feature>
<evidence type="ECO:0000256" key="8">
    <source>
        <dbReference type="ARBA" id="ARBA00022676"/>
    </source>
</evidence>
<dbReference type="PANTHER" id="PTHR19278:SF9">
    <property type="entry name" value="URIDINE 5'-MONOPHOSPHATE SYNTHASE"/>
    <property type="match status" value="1"/>
</dbReference>
<comment type="function">
    <text evidence="16">Bifunctional enzyme catalyzing the last two steps of de novo pyrimidine biosynthesis, orotate phosphoribosyltransferase (OPRT), which converts orotate to orotidine-5'-monophosphate (OMP), and orotidine-5'-monophosphate decarboxylase (ODC), the terminal enzymatic reaction that decarboxylates OMP to uridine monophosphate (UMP).</text>
</comment>
<evidence type="ECO:0000256" key="16">
    <source>
        <dbReference type="ARBA" id="ARBA00060327"/>
    </source>
</evidence>
<evidence type="ECO:0000256" key="4">
    <source>
        <dbReference type="ARBA" id="ARBA00009769"/>
    </source>
</evidence>
<evidence type="ECO:0000259" key="20">
    <source>
        <dbReference type="SMART" id="SM00934"/>
    </source>
</evidence>
<reference evidence="21 22" key="1">
    <citation type="submission" date="2024-02" db="EMBL/GenBank/DDBJ databases">
        <title>Chromosome-scale genome assembly of the rough periwinkle Littorina saxatilis.</title>
        <authorList>
            <person name="De Jode A."/>
            <person name="Faria R."/>
            <person name="Formenti G."/>
            <person name="Sims Y."/>
            <person name="Smith T.P."/>
            <person name="Tracey A."/>
            <person name="Wood J.M.D."/>
            <person name="Zagrodzka Z.B."/>
            <person name="Johannesson K."/>
            <person name="Butlin R.K."/>
            <person name="Leder E.H."/>
        </authorList>
    </citation>
    <scope>NUCLEOTIDE SEQUENCE [LARGE SCALE GENOMIC DNA]</scope>
    <source>
        <strain evidence="21">Snail1</strain>
        <tissue evidence="21">Muscle</tissue>
    </source>
</reference>
<evidence type="ECO:0000256" key="9">
    <source>
        <dbReference type="ARBA" id="ARBA00022679"/>
    </source>
</evidence>
<dbReference type="SMART" id="SM00934">
    <property type="entry name" value="OMPdecase"/>
    <property type="match status" value="1"/>
</dbReference>
<dbReference type="InterPro" id="IPR023031">
    <property type="entry name" value="OPRT"/>
</dbReference>
<evidence type="ECO:0000256" key="14">
    <source>
        <dbReference type="ARBA" id="ARBA00051583"/>
    </source>
</evidence>
<dbReference type="NCBIfam" id="TIGR00336">
    <property type="entry name" value="pyrE"/>
    <property type="match status" value="1"/>
</dbReference>
<evidence type="ECO:0000256" key="1">
    <source>
        <dbReference type="ARBA" id="ARBA00004861"/>
    </source>
</evidence>
<dbReference type="SUPFAM" id="SSF53271">
    <property type="entry name" value="PRTase-like"/>
    <property type="match status" value="1"/>
</dbReference>
<dbReference type="HAMAP" id="MF_01208">
    <property type="entry name" value="PyrE"/>
    <property type="match status" value="1"/>
</dbReference>
<keyword evidence="11" id="KW-0665">Pyrimidine biosynthesis</keyword>
<dbReference type="PANTHER" id="PTHR19278">
    <property type="entry name" value="OROTATE PHOSPHORIBOSYLTRANSFERASE"/>
    <property type="match status" value="1"/>
</dbReference>
<gene>
    <name evidence="21" type="ORF">V1264_002992</name>
</gene>
<evidence type="ECO:0000313" key="22">
    <source>
        <dbReference type="Proteomes" id="UP001374579"/>
    </source>
</evidence>
<keyword evidence="13" id="KW-0511">Multifunctional enzyme</keyword>
<accession>A0AAN9B3S9</accession>
<feature type="binding site" evidence="19">
    <location>
        <position position="290"/>
    </location>
    <ligand>
        <name>substrate</name>
    </ligand>
</feature>
<organism evidence="21 22">
    <name type="scientific">Littorina saxatilis</name>
    <dbReference type="NCBI Taxonomy" id="31220"/>
    <lineage>
        <taxon>Eukaryota</taxon>
        <taxon>Metazoa</taxon>
        <taxon>Spiralia</taxon>
        <taxon>Lophotrochozoa</taxon>
        <taxon>Mollusca</taxon>
        <taxon>Gastropoda</taxon>
        <taxon>Caenogastropoda</taxon>
        <taxon>Littorinimorpha</taxon>
        <taxon>Littorinoidea</taxon>
        <taxon>Littorinidae</taxon>
        <taxon>Littorina</taxon>
    </lineage>
</organism>
<dbReference type="GO" id="GO:0006207">
    <property type="term" value="P:'de novo' pyrimidine nucleobase biosynthetic process"/>
    <property type="evidence" value="ECO:0007669"/>
    <property type="project" value="InterPro"/>
</dbReference>
<dbReference type="InterPro" id="IPR000836">
    <property type="entry name" value="PRTase_dom"/>
</dbReference>
<dbReference type="EC" id="2.4.2.10" evidence="5"/>
<comment type="subunit">
    <text evidence="17">Homodimer; dimerization is required for enzymatic activity.</text>
</comment>
<protein>
    <recommendedName>
        <fullName evidence="7">Uridine 5'-monophosphate synthase</fullName>
        <ecNumber evidence="5">2.4.2.10</ecNumber>
        <ecNumber evidence="6">4.1.1.23</ecNumber>
    </recommendedName>
</protein>
<comment type="similarity">
    <text evidence="3">In the N-terminal section; belongs to the purine/pyrimidine phosphoribosyltransferase family.</text>
</comment>
<comment type="catalytic activity">
    <reaction evidence="14">
        <text>orotidine 5'-phosphate + H(+) = UMP + CO2</text>
        <dbReference type="Rhea" id="RHEA:11596"/>
        <dbReference type="ChEBI" id="CHEBI:15378"/>
        <dbReference type="ChEBI" id="CHEBI:16526"/>
        <dbReference type="ChEBI" id="CHEBI:57538"/>
        <dbReference type="ChEBI" id="CHEBI:57865"/>
        <dbReference type="EC" id="4.1.1.23"/>
    </reaction>
    <physiologicalReaction direction="left-to-right" evidence="14">
        <dbReference type="Rhea" id="RHEA:11597"/>
    </physiologicalReaction>
</comment>
<evidence type="ECO:0000256" key="6">
    <source>
        <dbReference type="ARBA" id="ARBA00012321"/>
    </source>
</evidence>
<dbReference type="Gene3D" id="3.20.20.70">
    <property type="entry name" value="Aldolase class I"/>
    <property type="match status" value="1"/>
</dbReference>
<comment type="catalytic activity">
    <reaction evidence="15">
        <text>orotidine 5'-phosphate + diphosphate = orotate + 5-phospho-alpha-D-ribose 1-diphosphate</text>
        <dbReference type="Rhea" id="RHEA:10380"/>
        <dbReference type="ChEBI" id="CHEBI:30839"/>
        <dbReference type="ChEBI" id="CHEBI:33019"/>
        <dbReference type="ChEBI" id="CHEBI:57538"/>
        <dbReference type="ChEBI" id="CHEBI:58017"/>
        <dbReference type="EC" id="2.4.2.10"/>
    </reaction>
    <physiologicalReaction direction="right-to-left" evidence="15">
        <dbReference type="Rhea" id="RHEA:10382"/>
    </physiologicalReaction>
</comment>
<dbReference type="GO" id="GO:0004588">
    <property type="term" value="F:orotate phosphoribosyltransferase activity"/>
    <property type="evidence" value="ECO:0007669"/>
    <property type="project" value="UniProtKB-EC"/>
</dbReference>
<dbReference type="InterPro" id="IPR018089">
    <property type="entry name" value="OMPdecase_AS"/>
</dbReference>
<feature type="active site" description="For OMPdecase activity" evidence="18">
    <location>
        <position position="321"/>
    </location>
</feature>
<proteinExistence type="inferred from homology"/>
<evidence type="ECO:0000313" key="21">
    <source>
        <dbReference type="EMBL" id="KAK7098756.1"/>
    </source>
</evidence>
<dbReference type="EC" id="4.1.1.23" evidence="6"/>
<evidence type="ECO:0000256" key="15">
    <source>
        <dbReference type="ARBA" id="ARBA00051700"/>
    </source>
</evidence>
<keyword evidence="10" id="KW-0210">Decarboxylase</keyword>
<dbReference type="FunFam" id="3.20.20.70:FF:000092">
    <property type="entry name" value="Uridine monophosphate synthetase"/>
    <property type="match status" value="1"/>
</dbReference>
<dbReference type="Pfam" id="PF00156">
    <property type="entry name" value="Pribosyltran"/>
    <property type="match status" value="1"/>
</dbReference>
<evidence type="ECO:0000256" key="17">
    <source>
        <dbReference type="ARBA" id="ARBA00063898"/>
    </source>
</evidence>
<keyword evidence="8" id="KW-0328">Glycosyltransferase</keyword>
<evidence type="ECO:0000256" key="11">
    <source>
        <dbReference type="ARBA" id="ARBA00022975"/>
    </source>
</evidence>
<keyword evidence="12" id="KW-0456">Lyase</keyword>
<feature type="active site" description="For OMPdecase activity" evidence="18">
    <location>
        <position position="326"/>
    </location>
</feature>
<dbReference type="InterPro" id="IPR011060">
    <property type="entry name" value="RibuloseP-bd_barrel"/>
</dbReference>
<comment type="pathway">
    <text evidence="1">Pyrimidine metabolism; UMP biosynthesis via de novo pathway; UMP from orotate: step 2/2.</text>
</comment>
<dbReference type="NCBIfam" id="TIGR01740">
    <property type="entry name" value="pyrF"/>
    <property type="match status" value="1"/>
</dbReference>
<dbReference type="InterPro" id="IPR001754">
    <property type="entry name" value="OMPdeCOase_dom"/>
</dbReference>
<dbReference type="Pfam" id="PF00215">
    <property type="entry name" value="OMPdecase"/>
    <property type="match status" value="1"/>
</dbReference>
<evidence type="ECO:0000256" key="12">
    <source>
        <dbReference type="ARBA" id="ARBA00023239"/>
    </source>
</evidence>
<evidence type="ECO:0000256" key="2">
    <source>
        <dbReference type="ARBA" id="ARBA00004889"/>
    </source>
</evidence>
<name>A0AAN9B3S9_9CAEN</name>
<dbReference type="Proteomes" id="UP001374579">
    <property type="component" value="Unassembled WGS sequence"/>
</dbReference>
<dbReference type="InterPro" id="IPR029057">
    <property type="entry name" value="PRTase-like"/>
</dbReference>
<evidence type="ECO:0000256" key="7">
    <source>
        <dbReference type="ARBA" id="ARBA00015047"/>
    </source>
</evidence>
<dbReference type="InterPro" id="IPR013785">
    <property type="entry name" value="Aldolase_TIM"/>
</dbReference>
<dbReference type="Gene3D" id="3.40.50.2020">
    <property type="match status" value="1"/>
</dbReference>
<dbReference type="InterPro" id="IPR014732">
    <property type="entry name" value="OMPdecase"/>
</dbReference>
<keyword evidence="22" id="KW-1185">Reference proteome</keyword>
<dbReference type="GO" id="GO:0004590">
    <property type="term" value="F:orotidine-5'-phosphate decarboxylase activity"/>
    <property type="evidence" value="ECO:0007669"/>
    <property type="project" value="UniProtKB-EC"/>
</dbReference>
<evidence type="ECO:0000256" key="3">
    <source>
        <dbReference type="ARBA" id="ARBA00006221"/>
    </source>
</evidence>
<feature type="binding site" evidence="19">
    <location>
        <position position="460"/>
    </location>
    <ligand>
        <name>substrate</name>
    </ligand>
</feature>
<comment type="pathway">
    <text evidence="2">Pyrimidine metabolism; UMP biosynthesis via de novo pathway; UMP from orotate: step 1/2.</text>
</comment>
<feature type="binding site" evidence="19">
    <location>
        <position position="268"/>
    </location>
    <ligand>
        <name>substrate</name>
    </ligand>
</feature>
<comment type="similarity">
    <text evidence="4">In the C-terminal section; belongs to the OMP decarboxylase family.</text>
</comment>
<feature type="binding site" evidence="19">
    <location>
        <position position="381"/>
    </location>
    <ligand>
        <name>substrate</name>
    </ligand>
</feature>
<evidence type="ECO:0000256" key="18">
    <source>
        <dbReference type="PIRSR" id="PIRSR614732-1"/>
    </source>
</evidence>
<feature type="binding site" evidence="19">
    <location>
        <position position="439"/>
    </location>
    <ligand>
        <name>substrate</name>
    </ligand>
</feature>
<evidence type="ECO:0000256" key="13">
    <source>
        <dbReference type="ARBA" id="ARBA00023268"/>
    </source>
</evidence>
<feature type="binding site" evidence="19">
    <location>
        <position position="459"/>
    </location>
    <ligand>
        <name>substrate</name>
    </ligand>
</feature>
<sequence length="489" mass="52952">MAGFGSRRLSLEELIIKLHEVEGVKFGDFKLKSGISSPVYFDLRVIISYPDLMIEVSEFLWDAAEKSGSKTQSVCGVPYTALPLATIMSAKHKTPMLIRRKEAKDYGTKKLIEGAFKAGDTCLIVEDIVTSGTSVWETVEALSGVGIKVTDAVVLLDREQGGAERLKAKGVNLHSVCTLSKALEVLQGAGKLSTDMVQKVQDFIAANKFSANDNGVPKLSAGDGQTPTKKAKKELSFGERAQLCSNAVSRRLFEVMEAKKSNLVLSADLTQTLQLLQLVDKTGPHICAVKTHVDIIEDFTSDFGARLAELAEKHNFLIFEDRKFADIGHTVSLQYEGGLYKISDWADIVNAHTVPGSGVVQGLKQVGQPKGGACLLIAEMSSAGNLATPDYAKATVKMAEEHKDFVIGFICQSKLASDPAFLHMTPGVQLQEGKDSLGQQYLTPNEVIAKRHSDIIIVGRGITKAEDPIAVAKQYQEAGYSAYLSRLSQ</sequence>
<dbReference type="CDD" id="cd06223">
    <property type="entry name" value="PRTases_typeI"/>
    <property type="match status" value="1"/>
</dbReference>